<organism evidence="2 3">
    <name type="scientific">Striga hermonthica</name>
    <name type="common">Purple witchweed</name>
    <name type="synonym">Buchnera hermonthica</name>
    <dbReference type="NCBI Taxonomy" id="68872"/>
    <lineage>
        <taxon>Eukaryota</taxon>
        <taxon>Viridiplantae</taxon>
        <taxon>Streptophyta</taxon>
        <taxon>Embryophyta</taxon>
        <taxon>Tracheophyta</taxon>
        <taxon>Spermatophyta</taxon>
        <taxon>Magnoliopsida</taxon>
        <taxon>eudicotyledons</taxon>
        <taxon>Gunneridae</taxon>
        <taxon>Pentapetalae</taxon>
        <taxon>asterids</taxon>
        <taxon>lamiids</taxon>
        <taxon>Lamiales</taxon>
        <taxon>Orobanchaceae</taxon>
        <taxon>Buchnereae</taxon>
        <taxon>Striga</taxon>
    </lineage>
</organism>
<dbReference type="Proteomes" id="UP001153555">
    <property type="component" value="Unassembled WGS sequence"/>
</dbReference>
<protein>
    <submittedName>
        <fullName evidence="2">Uncharacterized protein</fullName>
    </submittedName>
</protein>
<dbReference type="EMBL" id="CACSLK010007726">
    <property type="protein sequence ID" value="CAA0810917.1"/>
    <property type="molecule type" value="Genomic_DNA"/>
</dbReference>
<dbReference type="OrthoDB" id="1921166at2759"/>
<comment type="caution">
    <text evidence="2">The sequence shown here is derived from an EMBL/GenBank/DDBJ whole genome shotgun (WGS) entry which is preliminary data.</text>
</comment>
<dbReference type="SUPFAM" id="SSF57850">
    <property type="entry name" value="RING/U-box"/>
    <property type="match status" value="1"/>
</dbReference>
<reference evidence="2" key="1">
    <citation type="submission" date="2019-12" db="EMBL/GenBank/DDBJ databases">
        <authorList>
            <person name="Scholes J."/>
        </authorList>
    </citation>
    <scope>NUCLEOTIDE SEQUENCE</scope>
</reference>
<dbReference type="Gene3D" id="3.30.40.10">
    <property type="entry name" value="Zinc/RING finger domain, C3HC4 (zinc finger)"/>
    <property type="match status" value="1"/>
</dbReference>
<evidence type="ECO:0000256" key="1">
    <source>
        <dbReference type="SAM" id="MobiDB-lite"/>
    </source>
</evidence>
<sequence length="291" mass="32575">MPKDKRLNSLSLDRAMASPYSRGSNSADPKIDILDEEKQWDDTLCPICMDHPHNAVLLLCSSRQTGCRAFVCDTSYRHSNCLDQLLRSNGTRPLACPLCRGSVSGWEVVGPARDLMNSKTRSCSLETCEFSGTYADLRKHARADHPSGRPFEASPSRQAGWTELERRLDMEDALAYQSHMDFEEPELWDEWGTDGLFDLPGGISDIEDGLLEEIFGGGLSFSYTSSSYTSFSYTDEEDVDSDSSVSRLDSEENGMSRSRSHREADVRSRSGYHRGSSSSARRESYSRQNET</sequence>
<feature type="compositionally biased region" description="Basic and acidic residues" evidence="1">
    <location>
        <begin position="280"/>
        <end position="291"/>
    </location>
</feature>
<gene>
    <name evidence="2" type="ORF">SHERM_12351</name>
</gene>
<dbReference type="AlphaFoldDB" id="A0A9N7MPZ4"/>
<dbReference type="InterPro" id="IPR013083">
    <property type="entry name" value="Znf_RING/FYVE/PHD"/>
</dbReference>
<dbReference type="InterPro" id="IPR012866">
    <property type="entry name" value="DUF1644"/>
</dbReference>
<feature type="region of interest" description="Disordered" evidence="1">
    <location>
        <begin position="233"/>
        <end position="291"/>
    </location>
</feature>
<dbReference type="PANTHER" id="PTHR31197:SF5">
    <property type="entry name" value="OS01G0612600 PROTEIN"/>
    <property type="match status" value="1"/>
</dbReference>
<keyword evidence="3" id="KW-1185">Reference proteome</keyword>
<name>A0A9N7MPZ4_STRHE</name>
<dbReference type="Pfam" id="PF07800">
    <property type="entry name" value="DUF1644"/>
    <property type="match status" value="2"/>
</dbReference>
<evidence type="ECO:0000313" key="2">
    <source>
        <dbReference type="EMBL" id="CAA0810917.1"/>
    </source>
</evidence>
<accession>A0A9N7MPZ4</accession>
<evidence type="ECO:0000313" key="3">
    <source>
        <dbReference type="Proteomes" id="UP001153555"/>
    </source>
</evidence>
<dbReference type="PANTHER" id="PTHR31197">
    <property type="entry name" value="OS01G0612600 PROTEIN"/>
    <property type="match status" value="1"/>
</dbReference>
<proteinExistence type="predicted"/>